<keyword evidence="2 5" id="KW-0812">Transmembrane</keyword>
<dbReference type="STRING" id="488538.SAR116_1949"/>
<accession>D5BMZ9</accession>
<dbReference type="KEGG" id="apb:SAR116_1949"/>
<keyword evidence="8" id="KW-1185">Reference proteome</keyword>
<dbReference type="PANTHER" id="PTHR37422:SF13">
    <property type="entry name" value="LIPOPOLYSACCHARIDE BIOSYNTHESIS PROTEIN PA4999-RELATED"/>
    <property type="match status" value="1"/>
</dbReference>
<dbReference type="GO" id="GO:0016020">
    <property type="term" value="C:membrane"/>
    <property type="evidence" value="ECO:0007669"/>
    <property type="project" value="UniProtKB-SubCell"/>
</dbReference>
<feature type="transmembrane region" description="Helical" evidence="5">
    <location>
        <begin position="313"/>
        <end position="339"/>
    </location>
</feature>
<comment type="subcellular location">
    <subcellularLocation>
        <location evidence="1">Membrane</location>
        <topology evidence="1">Multi-pass membrane protein</topology>
    </subcellularLocation>
</comment>
<feature type="transmembrane region" description="Helical" evidence="5">
    <location>
        <begin position="84"/>
        <end position="106"/>
    </location>
</feature>
<dbReference type="Pfam" id="PF04932">
    <property type="entry name" value="Wzy_C"/>
    <property type="match status" value="1"/>
</dbReference>
<dbReference type="InterPro" id="IPR051533">
    <property type="entry name" value="WaaL-like"/>
</dbReference>
<keyword evidence="3 5" id="KW-1133">Transmembrane helix</keyword>
<evidence type="ECO:0000256" key="5">
    <source>
        <dbReference type="SAM" id="Phobius"/>
    </source>
</evidence>
<dbReference type="Proteomes" id="UP000007460">
    <property type="component" value="Chromosome"/>
</dbReference>
<name>D5BMZ9_PUNMI</name>
<dbReference type="RefSeq" id="WP_013046819.1">
    <property type="nucleotide sequence ID" value="NC_014010.1"/>
</dbReference>
<protein>
    <recommendedName>
        <fullName evidence="6">O-antigen ligase-related domain-containing protein</fullName>
    </recommendedName>
</protein>
<organism evidence="7 8">
    <name type="scientific">Puniceispirillum marinum (strain IMCC1322)</name>
    <dbReference type="NCBI Taxonomy" id="488538"/>
    <lineage>
        <taxon>Bacteria</taxon>
        <taxon>Pseudomonadati</taxon>
        <taxon>Pseudomonadota</taxon>
        <taxon>Alphaproteobacteria</taxon>
        <taxon>Candidatus Puniceispirillales</taxon>
        <taxon>Candidatus Puniceispirillaceae</taxon>
        <taxon>Candidatus Puniceispirillum</taxon>
    </lineage>
</organism>
<sequence length="400" mass="44248">MIERLNNLPTWERGFHIFWLLGPFVLLIERSPADAWLTILAITFAVRAVIKRDGAWLKIFWVKAAFLFWGVCLFSAAISATPSYALSEAFIWFRFPLFAMATAFWLGTDKRLLYAMLISTAIAMFVMTGILTAEMLIEGQKGGRLTWPYDDLVPGNYLSKVGLPAFTVMVALAIGAKPRLASFMGILSLITIIMSVLTGERINFLIRACGGMLAGLVWKPVWSRYMILIIVEVLAIVVVFVTMPGMETRFVDAVLNDIPTGPHSDYYRVMGGGLMAFQEAPIFGIGTANYRDLCAGIMVGLDDFRCDNHPHNFYIQFLAETGLVGFFAGIAMIGGIIWATFKAGLKNRDNVVAATAFVIPLGLFFPIASTADFFGQWNNIFMWSALALSLAATNLHRNDA</sequence>
<evidence type="ECO:0000256" key="2">
    <source>
        <dbReference type="ARBA" id="ARBA00022692"/>
    </source>
</evidence>
<feature type="transmembrane region" description="Helical" evidence="5">
    <location>
        <begin position="351"/>
        <end position="368"/>
    </location>
</feature>
<evidence type="ECO:0000313" key="7">
    <source>
        <dbReference type="EMBL" id="ADE40192.1"/>
    </source>
</evidence>
<dbReference type="InterPro" id="IPR007016">
    <property type="entry name" value="O-antigen_ligase-rel_domated"/>
</dbReference>
<evidence type="ECO:0000256" key="1">
    <source>
        <dbReference type="ARBA" id="ARBA00004141"/>
    </source>
</evidence>
<keyword evidence="4 5" id="KW-0472">Membrane</keyword>
<dbReference type="HOGENOM" id="CLU_053115_0_0_5"/>
<evidence type="ECO:0000256" key="3">
    <source>
        <dbReference type="ARBA" id="ARBA00022989"/>
    </source>
</evidence>
<evidence type="ECO:0000256" key="4">
    <source>
        <dbReference type="ARBA" id="ARBA00023136"/>
    </source>
</evidence>
<feature type="transmembrane region" description="Helical" evidence="5">
    <location>
        <begin position="225"/>
        <end position="246"/>
    </location>
</feature>
<dbReference type="eggNOG" id="COG3307">
    <property type="taxonomic scope" value="Bacteria"/>
</dbReference>
<feature type="transmembrane region" description="Helical" evidence="5">
    <location>
        <begin position="180"/>
        <end position="196"/>
    </location>
</feature>
<feature type="transmembrane region" description="Helical" evidence="5">
    <location>
        <begin position="59"/>
        <end position="78"/>
    </location>
</feature>
<gene>
    <name evidence="7" type="ordered locus">SAR116_1949</name>
</gene>
<feature type="transmembrane region" description="Helical" evidence="5">
    <location>
        <begin position="157"/>
        <end position="175"/>
    </location>
</feature>
<dbReference type="AlphaFoldDB" id="D5BMZ9"/>
<evidence type="ECO:0000259" key="6">
    <source>
        <dbReference type="Pfam" id="PF04932"/>
    </source>
</evidence>
<proteinExistence type="predicted"/>
<evidence type="ECO:0000313" key="8">
    <source>
        <dbReference type="Proteomes" id="UP000007460"/>
    </source>
</evidence>
<reference evidence="7 8" key="1">
    <citation type="journal article" date="2010" name="J. Bacteriol.">
        <title>Complete genome sequence of "Candidatus Puniceispirillum marinum" IMCC1322, a representative of the SAR116 clade in the Alphaproteobacteria.</title>
        <authorList>
            <person name="Oh H.M."/>
            <person name="Kwon K.K."/>
            <person name="Kang I."/>
            <person name="Kang S.G."/>
            <person name="Lee J.H."/>
            <person name="Kim S.J."/>
            <person name="Cho J.C."/>
        </authorList>
    </citation>
    <scope>NUCLEOTIDE SEQUENCE [LARGE SCALE GENOMIC DNA]</scope>
    <source>
        <strain evidence="7 8">IMCC1322</strain>
    </source>
</reference>
<dbReference type="EMBL" id="CP001751">
    <property type="protein sequence ID" value="ADE40192.1"/>
    <property type="molecule type" value="Genomic_DNA"/>
</dbReference>
<feature type="transmembrane region" description="Helical" evidence="5">
    <location>
        <begin position="113"/>
        <end position="137"/>
    </location>
</feature>
<dbReference type="PANTHER" id="PTHR37422">
    <property type="entry name" value="TEICHURONIC ACID BIOSYNTHESIS PROTEIN TUAE"/>
    <property type="match status" value="1"/>
</dbReference>
<feature type="domain" description="O-antigen ligase-related" evidence="6">
    <location>
        <begin position="187"/>
        <end position="327"/>
    </location>
</feature>